<organism evidence="1 2">
    <name type="scientific">Deinococcus peraridilitoris (strain DSM 19664 / LMG 22246 / CIP 109416 / KR-200)</name>
    <dbReference type="NCBI Taxonomy" id="937777"/>
    <lineage>
        <taxon>Bacteria</taxon>
        <taxon>Thermotogati</taxon>
        <taxon>Deinococcota</taxon>
        <taxon>Deinococci</taxon>
        <taxon>Deinococcales</taxon>
        <taxon>Deinococcaceae</taxon>
        <taxon>Deinococcus</taxon>
    </lineage>
</organism>
<dbReference type="HOGENOM" id="CLU_3198874_0_0_0"/>
<name>L0A7F2_DEIPD</name>
<evidence type="ECO:0000313" key="2">
    <source>
        <dbReference type="Proteomes" id="UP000010467"/>
    </source>
</evidence>
<dbReference type="RefSeq" id="WP_015231286.1">
    <property type="nucleotide sequence ID" value="NC_019789.1"/>
</dbReference>
<protein>
    <submittedName>
        <fullName evidence="1">Uncharacterized protein</fullName>
    </submittedName>
</protein>
<gene>
    <name evidence="1" type="ordered locus">Deipe_3983</name>
</gene>
<reference evidence="2" key="1">
    <citation type="submission" date="2012-03" db="EMBL/GenBank/DDBJ databases">
        <title>Complete sequence of plasmid 1 of Deinococcus peraridilitoris DSM 19664.</title>
        <authorList>
            <person name="Lucas S."/>
            <person name="Copeland A."/>
            <person name="Lapidus A."/>
            <person name="Glavina del Rio T."/>
            <person name="Dalin E."/>
            <person name="Tice H."/>
            <person name="Bruce D."/>
            <person name="Goodwin L."/>
            <person name="Pitluck S."/>
            <person name="Peters L."/>
            <person name="Mikhailova N."/>
            <person name="Lu M."/>
            <person name="Kyrpides N."/>
            <person name="Mavromatis K."/>
            <person name="Ivanova N."/>
            <person name="Brettin T."/>
            <person name="Detter J.C."/>
            <person name="Han C."/>
            <person name="Larimer F."/>
            <person name="Land M."/>
            <person name="Hauser L."/>
            <person name="Markowitz V."/>
            <person name="Cheng J.-F."/>
            <person name="Hugenholtz P."/>
            <person name="Woyke T."/>
            <person name="Wu D."/>
            <person name="Pukall R."/>
            <person name="Steenblock K."/>
            <person name="Brambilla E."/>
            <person name="Klenk H.-P."/>
            <person name="Eisen J.A."/>
        </authorList>
    </citation>
    <scope>NUCLEOTIDE SEQUENCE [LARGE SCALE GENOMIC DNA]</scope>
    <source>
        <strain evidence="2">DSM 19664 / LMG 22246 / CIP 109416 / KR-200</strain>
        <plasmid evidence="2">Plasmid pDEIPE01</plasmid>
    </source>
</reference>
<dbReference type="Proteomes" id="UP000010467">
    <property type="component" value="Plasmid pDEIPE01"/>
</dbReference>
<sequence>MLLLPWFEDSRGPSGFITSVAAAEKEIIALTSGLHGEHLLNIDGR</sequence>
<dbReference type="KEGG" id="dpd:Deipe_3983"/>
<accession>L0A7F2</accession>
<dbReference type="AlphaFoldDB" id="L0A7F2"/>
<dbReference type="EMBL" id="CP003383">
    <property type="protein sequence ID" value="AFZ69384.1"/>
    <property type="molecule type" value="Genomic_DNA"/>
</dbReference>
<dbReference type="PATRIC" id="fig|937777.3.peg.3999"/>
<keyword evidence="2" id="KW-1185">Reference proteome</keyword>
<keyword evidence="1" id="KW-0614">Plasmid</keyword>
<evidence type="ECO:0000313" key="1">
    <source>
        <dbReference type="EMBL" id="AFZ69384.1"/>
    </source>
</evidence>
<geneLocation type="plasmid" evidence="1 2">
    <name>pDEIPE01</name>
</geneLocation>
<proteinExistence type="predicted"/>